<reference evidence="2" key="1">
    <citation type="journal article" date="2022" name="Mol. Ecol. Resour.">
        <title>The genomes of chicory, endive, great burdock and yacon provide insights into Asteraceae palaeo-polyploidization history and plant inulin production.</title>
        <authorList>
            <person name="Fan W."/>
            <person name="Wang S."/>
            <person name="Wang H."/>
            <person name="Wang A."/>
            <person name="Jiang F."/>
            <person name="Liu H."/>
            <person name="Zhao H."/>
            <person name="Xu D."/>
            <person name="Zhang Y."/>
        </authorList>
    </citation>
    <scope>NUCLEOTIDE SEQUENCE [LARGE SCALE GENOMIC DNA]</scope>
    <source>
        <strain evidence="2">cv. Yunnan</strain>
    </source>
</reference>
<organism evidence="1 2">
    <name type="scientific">Smallanthus sonchifolius</name>
    <dbReference type="NCBI Taxonomy" id="185202"/>
    <lineage>
        <taxon>Eukaryota</taxon>
        <taxon>Viridiplantae</taxon>
        <taxon>Streptophyta</taxon>
        <taxon>Embryophyta</taxon>
        <taxon>Tracheophyta</taxon>
        <taxon>Spermatophyta</taxon>
        <taxon>Magnoliopsida</taxon>
        <taxon>eudicotyledons</taxon>
        <taxon>Gunneridae</taxon>
        <taxon>Pentapetalae</taxon>
        <taxon>asterids</taxon>
        <taxon>campanulids</taxon>
        <taxon>Asterales</taxon>
        <taxon>Asteraceae</taxon>
        <taxon>Asteroideae</taxon>
        <taxon>Heliantheae alliance</taxon>
        <taxon>Millerieae</taxon>
        <taxon>Smallanthus</taxon>
    </lineage>
</organism>
<accession>A0ACB8YP57</accession>
<reference evidence="1 2" key="2">
    <citation type="journal article" date="2022" name="Mol. Ecol. Resour.">
        <title>The genomes of chicory, endive, great burdock and yacon provide insights into Asteraceae paleo-polyploidization history and plant inulin production.</title>
        <authorList>
            <person name="Fan W."/>
            <person name="Wang S."/>
            <person name="Wang H."/>
            <person name="Wang A."/>
            <person name="Jiang F."/>
            <person name="Liu H."/>
            <person name="Zhao H."/>
            <person name="Xu D."/>
            <person name="Zhang Y."/>
        </authorList>
    </citation>
    <scope>NUCLEOTIDE SEQUENCE [LARGE SCALE GENOMIC DNA]</scope>
    <source>
        <strain evidence="2">cv. Yunnan</strain>
        <tissue evidence="1">Leaves</tissue>
    </source>
</reference>
<evidence type="ECO:0000313" key="1">
    <source>
        <dbReference type="EMBL" id="KAI3686891.1"/>
    </source>
</evidence>
<name>A0ACB8YP57_9ASTR</name>
<comment type="caution">
    <text evidence="1">The sequence shown here is derived from an EMBL/GenBank/DDBJ whole genome shotgun (WGS) entry which is preliminary data.</text>
</comment>
<keyword evidence="2" id="KW-1185">Reference proteome</keyword>
<sequence length="83" mass="9693">MKLPKSQPNVTPRTLKNELNRFWSSQGRKLQLVTSDLRIGVMGGVLGPHNRRHNRSKSRFHYEDGSGIWGHYVTDLRLQYDLF</sequence>
<gene>
    <name evidence="1" type="ORF">L1987_80580</name>
</gene>
<dbReference type="Proteomes" id="UP001056120">
    <property type="component" value="Linkage Group LG27"/>
</dbReference>
<evidence type="ECO:0000313" key="2">
    <source>
        <dbReference type="Proteomes" id="UP001056120"/>
    </source>
</evidence>
<dbReference type="EMBL" id="CM042044">
    <property type="protein sequence ID" value="KAI3686891.1"/>
    <property type="molecule type" value="Genomic_DNA"/>
</dbReference>
<proteinExistence type="predicted"/>
<protein>
    <submittedName>
        <fullName evidence="1">Uncharacterized protein</fullName>
    </submittedName>
</protein>